<evidence type="ECO:0000256" key="1">
    <source>
        <dbReference type="SAM" id="MobiDB-lite"/>
    </source>
</evidence>
<dbReference type="InParanoid" id="A0A2K2D2V5"/>
<organism evidence="2">
    <name type="scientific">Brachypodium distachyon</name>
    <name type="common">Purple false brome</name>
    <name type="synonym">Trachynia distachya</name>
    <dbReference type="NCBI Taxonomy" id="15368"/>
    <lineage>
        <taxon>Eukaryota</taxon>
        <taxon>Viridiplantae</taxon>
        <taxon>Streptophyta</taxon>
        <taxon>Embryophyta</taxon>
        <taxon>Tracheophyta</taxon>
        <taxon>Spermatophyta</taxon>
        <taxon>Magnoliopsida</taxon>
        <taxon>Liliopsida</taxon>
        <taxon>Poales</taxon>
        <taxon>Poaceae</taxon>
        <taxon>BOP clade</taxon>
        <taxon>Pooideae</taxon>
        <taxon>Stipodae</taxon>
        <taxon>Brachypodieae</taxon>
        <taxon>Brachypodium</taxon>
    </lineage>
</organism>
<feature type="compositionally biased region" description="Low complexity" evidence="1">
    <location>
        <begin position="39"/>
        <end position="48"/>
    </location>
</feature>
<evidence type="ECO:0000313" key="3">
    <source>
        <dbReference type="EnsemblPlants" id="PNT68616"/>
    </source>
</evidence>
<sequence length="145" mass="15668">MPRSPHPDLDRTHLGRRHPSLRQRAPLLGHRALGLRPPRTSSGRWNGSSRRRPSLPRAAAAALLFDPRCRLFLRPAPPPLIWYEVPRPSSLPALICSSTSTAKVSATSSSSPSPGCAAPPLRSVRPPSASISRRLHEAGSSGQRS</sequence>
<proteinExistence type="predicted"/>
<reference evidence="2" key="2">
    <citation type="submission" date="2017-06" db="EMBL/GenBank/DDBJ databases">
        <title>WGS assembly of Brachypodium distachyon.</title>
        <authorList>
            <consortium name="The International Brachypodium Initiative"/>
            <person name="Lucas S."/>
            <person name="Harmon-Smith M."/>
            <person name="Lail K."/>
            <person name="Tice H."/>
            <person name="Grimwood J."/>
            <person name="Bruce D."/>
            <person name="Barry K."/>
            <person name="Shu S."/>
            <person name="Lindquist E."/>
            <person name="Wang M."/>
            <person name="Pitluck S."/>
            <person name="Vogel J.P."/>
            <person name="Garvin D.F."/>
            <person name="Mockler T.C."/>
            <person name="Schmutz J."/>
            <person name="Rokhsar D."/>
            <person name="Bevan M.W."/>
        </authorList>
    </citation>
    <scope>NUCLEOTIDE SEQUENCE</scope>
    <source>
        <strain evidence="2">Bd21</strain>
    </source>
</reference>
<feature type="compositionally biased region" description="Low complexity" evidence="1">
    <location>
        <begin position="101"/>
        <end position="120"/>
    </location>
</feature>
<dbReference type="EMBL" id="CM000882">
    <property type="protein sequence ID" value="PNT68616.1"/>
    <property type="molecule type" value="Genomic_DNA"/>
</dbReference>
<dbReference type="EnsemblPlants" id="PNT68616">
    <property type="protein sequence ID" value="PNT68616"/>
    <property type="gene ID" value="BRADI_3g43306v3"/>
</dbReference>
<feature type="region of interest" description="Disordered" evidence="1">
    <location>
        <begin position="101"/>
        <end position="145"/>
    </location>
</feature>
<feature type="region of interest" description="Disordered" evidence="1">
    <location>
        <begin position="1"/>
        <end position="55"/>
    </location>
</feature>
<protein>
    <submittedName>
        <fullName evidence="2 3">Uncharacterized protein</fullName>
    </submittedName>
</protein>
<feature type="compositionally biased region" description="Basic and acidic residues" evidence="1">
    <location>
        <begin position="1"/>
        <end position="13"/>
    </location>
</feature>
<gene>
    <name evidence="2" type="ORF">BRADI_3g43306v3</name>
</gene>
<keyword evidence="4" id="KW-1185">Reference proteome</keyword>
<evidence type="ECO:0000313" key="2">
    <source>
        <dbReference type="EMBL" id="PNT68616.1"/>
    </source>
</evidence>
<accession>A0A2K2D2V5</accession>
<evidence type="ECO:0000313" key="4">
    <source>
        <dbReference type="Proteomes" id="UP000008810"/>
    </source>
</evidence>
<dbReference type="Proteomes" id="UP000008810">
    <property type="component" value="Chromosome 3"/>
</dbReference>
<reference evidence="3" key="3">
    <citation type="submission" date="2018-08" db="UniProtKB">
        <authorList>
            <consortium name="EnsemblPlants"/>
        </authorList>
    </citation>
    <scope>IDENTIFICATION</scope>
    <source>
        <strain evidence="3">cv. Bd21</strain>
    </source>
</reference>
<dbReference type="AlphaFoldDB" id="A0A2K2D2V5"/>
<reference evidence="2 3" key="1">
    <citation type="journal article" date="2010" name="Nature">
        <title>Genome sequencing and analysis of the model grass Brachypodium distachyon.</title>
        <authorList>
            <consortium name="International Brachypodium Initiative"/>
        </authorList>
    </citation>
    <scope>NUCLEOTIDE SEQUENCE [LARGE SCALE GENOMIC DNA]</scope>
    <source>
        <strain evidence="2 3">Bd21</strain>
    </source>
</reference>
<name>A0A2K2D2V5_BRADI</name>
<dbReference type="Gramene" id="PNT68616">
    <property type="protein sequence ID" value="PNT68616"/>
    <property type="gene ID" value="BRADI_3g43306v3"/>
</dbReference>